<sequence>MDGGETRKRMGSSLSDVVELPPEKERKKEVSPDPQHVFLPNIDINSILETFGRLTEPRRFPENEEESLNVSDSTSRKRYNGKYDKHAAKIEGVGRDKTFTCLYCPVNCKPINFNGTSSVNRHLQTYHPNECPELMVAKDAAPTSERLHVYHPKIPQFHHRSGNQHTNAKQVSKEWLQPQVLPNNHEREHVSKNDESTSSEDRLPNHLELEKDTVAMFVECDLNYKDADNEYLGVCVKDKLKVSSPALKDYIIRYAQKLQHMLVEVVGGLNWSATIDYNESMDCYSLVAHVLTENGARVYPVAVFRIQVGESECLKKKVNKVLNKIKLGRPTVFQIGEKVDVAEFCQGMDTPFVGCSIAKLSLITKKVFKCSMIRTLVKKLKKVESILALSSLKRKVIYEASFKNDTFKWPKLVFSKETKFFGFDLFLISLFPYLDVLNLINSGIYFNESERVMICVLVSVLKCFKKTLSYLSYESAAMILICNDRLIESIAKVELRITYPMRVNEDLFEDRDVDEDDYWSDESMVSNSEDEKRSGIFNNNTTFEHKDYDLIRTDFIEHLKLYSNELKRNEFIRKAMFLDKRTILACNFVLDDWKLIDSSLKVEHHALYELYTNPAESVISLNSNEVVPVKKYHPSSNSYNSQSEWNEFVTFLKDRQSLDYTMLSKYTHGFRLCQKYYAPATSVNAQEAFSPIKATYPPNLSFNVLSSQMLLKKNFQFFIHNVSLKQ</sequence>
<evidence type="ECO:0000313" key="2">
    <source>
        <dbReference type="WBParaSite" id="RSKR_0000639000.1"/>
    </source>
</evidence>
<reference evidence="2" key="1">
    <citation type="submission" date="2016-11" db="UniProtKB">
        <authorList>
            <consortium name="WormBaseParasite"/>
        </authorList>
    </citation>
    <scope>IDENTIFICATION</scope>
    <source>
        <strain evidence="2">KR3021</strain>
    </source>
</reference>
<proteinExistence type="predicted"/>
<protein>
    <submittedName>
        <fullName evidence="2">Dimer_Tnp_hAT domain-containing protein</fullName>
    </submittedName>
</protein>
<organism evidence="1 2">
    <name type="scientific">Rhabditophanes sp. KR3021</name>
    <dbReference type="NCBI Taxonomy" id="114890"/>
    <lineage>
        <taxon>Eukaryota</taxon>
        <taxon>Metazoa</taxon>
        <taxon>Ecdysozoa</taxon>
        <taxon>Nematoda</taxon>
        <taxon>Chromadorea</taxon>
        <taxon>Rhabditida</taxon>
        <taxon>Tylenchina</taxon>
        <taxon>Panagrolaimomorpha</taxon>
        <taxon>Strongyloidoidea</taxon>
        <taxon>Alloionematidae</taxon>
        <taxon>Rhabditophanes</taxon>
    </lineage>
</organism>
<dbReference type="Proteomes" id="UP000095286">
    <property type="component" value="Unplaced"/>
</dbReference>
<accession>A0AC35U1W9</accession>
<evidence type="ECO:0000313" key="1">
    <source>
        <dbReference type="Proteomes" id="UP000095286"/>
    </source>
</evidence>
<dbReference type="WBParaSite" id="RSKR_0000639000.1">
    <property type="protein sequence ID" value="RSKR_0000639000.1"/>
    <property type="gene ID" value="RSKR_0000639000"/>
</dbReference>
<name>A0AC35U1W9_9BILA</name>